<protein>
    <submittedName>
        <fullName evidence="2">Uncharacterized protein</fullName>
    </submittedName>
</protein>
<gene>
    <name evidence="2" type="ORF">GCU60_14565</name>
</gene>
<keyword evidence="1" id="KW-0812">Transmembrane</keyword>
<proteinExistence type="predicted"/>
<dbReference type="Proteomes" id="UP000479241">
    <property type="component" value="Unassembled WGS sequence"/>
</dbReference>
<accession>A0A6L9W4H6</accession>
<evidence type="ECO:0000313" key="3">
    <source>
        <dbReference type="Proteomes" id="UP000479241"/>
    </source>
</evidence>
<dbReference type="AlphaFoldDB" id="A0A6L9W4H6"/>
<dbReference type="RefSeq" id="WP_163206460.1">
    <property type="nucleotide sequence ID" value="NZ_JAAGWG010000023.1"/>
</dbReference>
<sequence length="391" mass="43457">MESRPPGLVVEHSDSWAYFPPDWEQQGSWREATRHLRHPFTSRARTKSFTRWWAPVLENAVATGCVGVFLHAGFRGLLEQPDLVVRLVRHEHDPAVPAAQAIDEVLRNALRPDDPRLAPPVIEPVPGSDVGAVRVRQRVGGRRWAKVQEHVRWLVPVAGVVWELSTSSTGRVEDMERRLPKIDALVNGMRDPMRNADVPFVVLRPEMTAAGGLLVRDIPHSSLTIDREGGEVIWEDDAVRQRRVELPLGTGPGEVAGLLRASYPPVKAGHPRIPDVFRLMLVDDSGRVVARSAAWAAAYMDKMWPVELLETSGLPVQTRRFSNTRLLNKAHPGAAPLWVFSGGLWLLMLWALLGAVVVLAVGGLLAGNPIWSDWSGFLGPLWPDWSDFFGR</sequence>
<evidence type="ECO:0000313" key="2">
    <source>
        <dbReference type="EMBL" id="NEK86965.1"/>
    </source>
</evidence>
<keyword evidence="1" id="KW-0472">Membrane</keyword>
<comment type="caution">
    <text evidence="2">The sequence shown here is derived from an EMBL/GenBank/DDBJ whole genome shotgun (WGS) entry which is preliminary data.</text>
</comment>
<name>A0A6L9W4H6_9ACTN</name>
<dbReference type="EMBL" id="JAAGWG010000023">
    <property type="protein sequence ID" value="NEK86965.1"/>
    <property type="molecule type" value="Genomic_DNA"/>
</dbReference>
<reference evidence="2 3" key="1">
    <citation type="submission" date="2019-12" db="EMBL/GenBank/DDBJ databases">
        <title>the WGS of Blastococcus saxobsidens 67B17.</title>
        <authorList>
            <person name="Jiang Z."/>
        </authorList>
    </citation>
    <scope>NUCLEOTIDE SEQUENCE [LARGE SCALE GENOMIC DNA]</scope>
    <source>
        <strain evidence="2 3">67B17</strain>
    </source>
</reference>
<feature type="transmembrane region" description="Helical" evidence="1">
    <location>
        <begin position="337"/>
        <end position="365"/>
    </location>
</feature>
<organism evidence="2 3">
    <name type="scientific">Blastococcus saxobsidens</name>
    <dbReference type="NCBI Taxonomy" id="138336"/>
    <lineage>
        <taxon>Bacteria</taxon>
        <taxon>Bacillati</taxon>
        <taxon>Actinomycetota</taxon>
        <taxon>Actinomycetes</taxon>
        <taxon>Geodermatophilales</taxon>
        <taxon>Geodermatophilaceae</taxon>
        <taxon>Blastococcus</taxon>
    </lineage>
</organism>
<keyword evidence="1" id="KW-1133">Transmembrane helix</keyword>
<evidence type="ECO:0000256" key="1">
    <source>
        <dbReference type="SAM" id="Phobius"/>
    </source>
</evidence>